<evidence type="ECO:0000313" key="3">
    <source>
        <dbReference type="Proteomes" id="UP000032046"/>
    </source>
</evidence>
<dbReference type="AlphaFoldDB" id="A0A0D0IX73"/>
<comment type="caution">
    <text evidence="2">The sequence shown here is derived from an EMBL/GenBank/DDBJ whole genome shotgun (WGS) entry which is preliminary data.</text>
</comment>
<evidence type="ECO:0000259" key="1">
    <source>
        <dbReference type="Pfam" id="PF00483"/>
    </source>
</evidence>
<dbReference type="STRING" id="1602171.ST44_12430"/>
<name>A0A0D0IX73_9BACT</name>
<feature type="domain" description="Nucleotidyl transferase" evidence="1">
    <location>
        <begin position="10"/>
        <end position="287"/>
    </location>
</feature>
<keyword evidence="2" id="KW-0808">Transferase</keyword>
<dbReference type="Proteomes" id="UP000032046">
    <property type="component" value="Unassembled WGS sequence"/>
</dbReference>
<dbReference type="RefSeq" id="WP_042520188.1">
    <property type="nucleotide sequence ID" value="NZ_JXQK01000088.1"/>
</dbReference>
<dbReference type="InterPro" id="IPR005835">
    <property type="entry name" value="NTP_transferase_dom"/>
</dbReference>
<dbReference type="PANTHER" id="PTHR46390">
    <property type="entry name" value="MANNOSE-1-PHOSPHATE GUANYLYLTRANSFERASE"/>
    <property type="match status" value="1"/>
</dbReference>
<dbReference type="SUPFAM" id="SSF53448">
    <property type="entry name" value="Nucleotide-diphospho-sugar transferases"/>
    <property type="match status" value="1"/>
</dbReference>
<proteinExistence type="predicted"/>
<keyword evidence="3" id="KW-1185">Reference proteome</keyword>
<dbReference type="SUPFAM" id="SSF159283">
    <property type="entry name" value="Guanosine diphospho-D-mannose pyrophosphorylase/mannose-6-phosphate isomerase linker domain"/>
    <property type="match status" value="1"/>
</dbReference>
<dbReference type="InterPro" id="IPR051161">
    <property type="entry name" value="Mannose-6P_isomerase_type2"/>
</dbReference>
<protein>
    <submittedName>
        <fullName evidence="2">Mannose-1-phosphate guanylyltransferase</fullName>
    </submittedName>
</protein>
<reference evidence="2 3" key="1">
    <citation type="submission" date="2015-01" db="EMBL/GenBank/DDBJ databases">
        <title>Comparative genomics of non-oral Prevotella species.</title>
        <authorList>
            <person name="Accetto T."/>
            <person name="Nograsek B."/>
            <person name="Avgustin G."/>
        </authorList>
    </citation>
    <scope>NUCLEOTIDE SEQUENCE [LARGE SCALE GENOMIC DNA]</scope>
    <source>
        <strain evidence="2 3">P5-119</strain>
    </source>
</reference>
<evidence type="ECO:0000313" key="2">
    <source>
        <dbReference type="EMBL" id="KIP60135.1"/>
    </source>
</evidence>
<keyword evidence="2" id="KW-0548">Nucleotidyltransferase</keyword>
<dbReference type="GO" id="GO:0009298">
    <property type="term" value="P:GDP-mannose biosynthetic process"/>
    <property type="evidence" value="ECO:0007669"/>
    <property type="project" value="TreeGrafter"/>
</dbReference>
<dbReference type="Gene3D" id="3.90.550.10">
    <property type="entry name" value="Spore Coat Polysaccharide Biosynthesis Protein SpsA, Chain A"/>
    <property type="match status" value="1"/>
</dbReference>
<dbReference type="CDD" id="cd02509">
    <property type="entry name" value="GDP-M1P_Guanylyltransferase"/>
    <property type="match status" value="1"/>
</dbReference>
<dbReference type="Pfam" id="PF00483">
    <property type="entry name" value="NTP_transferase"/>
    <property type="match status" value="1"/>
</dbReference>
<gene>
    <name evidence="2" type="ORF">ST44_12430</name>
</gene>
<dbReference type="EMBL" id="JXQK01000088">
    <property type="protein sequence ID" value="KIP60135.1"/>
    <property type="molecule type" value="Genomic_DNA"/>
</dbReference>
<sequence>MNYNNDNYCVILAGGKGRRLWPASRENAPKQFLDFFSTGRTLLQQTFDRMKNIIAPENILVATNEEYGHFVSEQLPELPEENVLLEPVSRNTAPSVEWATYRILHRNEKARIVTVPADKMVMDADAFRRDVCDGLDWVGAHDGLLAIGVKPTRPEPGYGYIQFEGEADASGIYKVKSYTEKPEREFAEMFMNSGEFYWNTGLFIARCSTMRNSLKALFPPVLSVIDSASVYSLEAEQAHIAKRYSAYPNLSVDSAVLEKGTNVYVKNASFGWADLGTWHSMYETMSKCMGDNVVIGNKVKLDNCHGNIVKMPDDHVAVLNGLDGYIVAEKGNVLLVCKKEDSSALVRKYINEVRMDHGEEYL</sequence>
<dbReference type="GO" id="GO:0004475">
    <property type="term" value="F:mannose-1-phosphate guanylyltransferase (GTP) activity"/>
    <property type="evidence" value="ECO:0007669"/>
    <property type="project" value="InterPro"/>
</dbReference>
<organism evidence="2 3">
    <name type="scientific">Prevotella pectinovora</name>
    <dbReference type="NCBI Taxonomy" id="1602169"/>
    <lineage>
        <taxon>Bacteria</taxon>
        <taxon>Pseudomonadati</taxon>
        <taxon>Bacteroidota</taxon>
        <taxon>Bacteroidia</taxon>
        <taxon>Bacteroidales</taxon>
        <taxon>Prevotellaceae</taxon>
        <taxon>Prevotella</taxon>
    </lineage>
</organism>
<dbReference type="PANTHER" id="PTHR46390:SF1">
    <property type="entry name" value="MANNOSE-1-PHOSPHATE GUANYLYLTRANSFERASE"/>
    <property type="match status" value="1"/>
</dbReference>
<dbReference type="InterPro" id="IPR049577">
    <property type="entry name" value="GMPP_N"/>
</dbReference>
<accession>A0A0D0IX73</accession>
<dbReference type="InterPro" id="IPR029044">
    <property type="entry name" value="Nucleotide-diphossugar_trans"/>
</dbReference>